<accession>A0A542ZQB5</accession>
<dbReference type="InterPro" id="IPR036890">
    <property type="entry name" value="HATPase_C_sf"/>
</dbReference>
<evidence type="ECO:0000313" key="12">
    <source>
        <dbReference type="Proteomes" id="UP000316196"/>
    </source>
</evidence>
<keyword evidence="9" id="KW-0472">Membrane</keyword>
<keyword evidence="6 11" id="KW-0418">Kinase</keyword>
<dbReference type="GO" id="GO:0016020">
    <property type="term" value="C:membrane"/>
    <property type="evidence" value="ECO:0007669"/>
    <property type="project" value="InterPro"/>
</dbReference>
<dbReference type="Gene3D" id="3.30.565.10">
    <property type="entry name" value="Histidine kinase-like ATPase, C-terminal domain"/>
    <property type="match status" value="1"/>
</dbReference>
<evidence type="ECO:0000256" key="3">
    <source>
        <dbReference type="ARBA" id="ARBA00022553"/>
    </source>
</evidence>
<evidence type="ECO:0000256" key="1">
    <source>
        <dbReference type="ARBA" id="ARBA00000085"/>
    </source>
</evidence>
<keyword evidence="4" id="KW-0808">Transferase</keyword>
<evidence type="ECO:0000256" key="8">
    <source>
        <dbReference type="ARBA" id="ARBA00023012"/>
    </source>
</evidence>
<dbReference type="PANTHER" id="PTHR24421:SF10">
    <property type="entry name" value="NITRATE_NITRITE SENSOR PROTEIN NARQ"/>
    <property type="match status" value="1"/>
</dbReference>
<dbReference type="InterPro" id="IPR011712">
    <property type="entry name" value="Sig_transdc_His_kin_sub3_dim/P"/>
</dbReference>
<dbReference type="SUPFAM" id="SSF55874">
    <property type="entry name" value="ATPase domain of HSP90 chaperone/DNA topoisomerase II/histidine kinase"/>
    <property type="match status" value="1"/>
</dbReference>
<dbReference type="Pfam" id="PF23539">
    <property type="entry name" value="DUF7134"/>
    <property type="match status" value="1"/>
</dbReference>
<dbReference type="OrthoDB" id="227596at2"/>
<evidence type="ECO:0000256" key="5">
    <source>
        <dbReference type="ARBA" id="ARBA00022741"/>
    </source>
</evidence>
<dbReference type="PANTHER" id="PTHR24421">
    <property type="entry name" value="NITRATE/NITRITE SENSOR PROTEIN NARX-RELATED"/>
    <property type="match status" value="1"/>
</dbReference>
<feature type="transmembrane region" description="Helical" evidence="9">
    <location>
        <begin position="145"/>
        <end position="167"/>
    </location>
</feature>
<keyword evidence="12" id="KW-1185">Reference proteome</keyword>
<organism evidence="11 12">
    <name type="scientific">Propioniferax innocua</name>
    <dbReference type="NCBI Taxonomy" id="1753"/>
    <lineage>
        <taxon>Bacteria</taxon>
        <taxon>Bacillati</taxon>
        <taxon>Actinomycetota</taxon>
        <taxon>Actinomycetes</taxon>
        <taxon>Propionibacteriales</taxon>
        <taxon>Propionibacteriaceae</taxon>
        <taxon>Propioniferax</taxon>
    </lineage>
</organism>
<comment type="caution">
    <text evidence="11">The sequence shown here is derived from an EMBL/GenBank/DDBJ whole genome shotgun (WGS) entry which is preliminary data.</text>
</comment>
<keyword evidence="7" id="KW-0067">ATP-binding</keyword>
<proteinExistence type="predicted"/>
<name>A0A542ZQB5_9ACTN</name>
<reference evidence="11 12" key="1">
    <citation type="submission" date="2019-06" db="EMBL/GenBank/DDBJ databases">
        <title>Sequencing the genomes of 1000 actinobacteria strains.</title>
        <authorList>
            <person name="Klenk H.-P."/>
        </authorList>
    </citation>
    <scope>NUCLEOTIDE SEQUENCE [LARGE SCALE GENOMIC DNA]</scope>
    <source>
        <strain evidence="11 12">DSM 8251</strain>
    </source>
</reference>
<dbReference type="RefSeq" id="WP_142092377.1">
    <property type="nucleotide sequence ID" value="NZ_BAAAMD010000001.1"/>
</dbReference>
<keyword evidence="3" id="KW-0597">Phosphoprotein</keyword>
<dbReference type="SMART" id="SM00387">
    <property type="entry name" value="HATPase_c"/>
    <property type="match status" value="1"/>
</dbReference>
<keyword evidence="5" id="KW-0547">Nucleotide-binding</keyword>
<evidence type="ECO:0000313" key="11">
    <source>
        <dbReference type="EMBL" id="TQL62551.1"/>
    </source>
</evidence>
<protein>
    <recommendedName>
        <fullName evidence="2">histidine kinase</fullName>
        <ecNumber evidence="2">2.7.13.3</ecNumber>
    </recommendedName>
</protein>
<feature type="transmembrane region" description="Helical" evidence="9">
    <location>
        <begin position="63"/>
        <end position="80"/>
    </location>
</feature>
<keyword evidence="9" id="KW-0812">Transmembrane</keyword>
<feature type="transmembrane region" description="Helical" evidence="9">
    <location>
        <begin position="41"/>
        <end position="58"/>
    </location>
</feature>
<dbReference type="GO" id="GO:0005524">
    <property type="term" value="F:ATP binding"/>
    <property type="evidence" value="ECO:0007669"/>
    <property type="project" value="UniProtKB-KW"/>
</dbReference>
<dbReference type="Gene3D" id="1.20.5.1930">
    <property type="match status" value="1"/>
</dbReference>
<comment type="catalytic activity">
    <reaction evidence="1">
        <text>ATP + protein L-histidine = ADP + protein N-phospho-L-histidine.</text>
        <dbReference type="EC" id="2.7.13.3"/>
    </reaction>
</comment>
<dbReference type="Pfam" id="PF07730">
    <property type="entry name" value="HisKA_3"/>
    <property type="match status" value="1"/>
</dbReference>
<dbReference type="GO" id="GO:0000155">
    <property type="term" value="F:phosphorelay sensor kinase activity"/>
    <property type="evidence" value="ECO:0007669"/>
    <property type="project" value="InterPro"/>
</dbReference>
<evidence type="ECO:0000256" key="6">
    <source>
        <dbReference type="ARBA" id="ARBA00022777"/>
    </source>
</evidence>
<evidence type="ECO:0000259" key="10">
    <source>
        <dbReference type="SMART" id="SM00387"/>
    </source>
</evidence>
<feature type="domain" description="Histidine kinase/HSP90-like ATPase" evidence="10">
    <location>
        <begin position="308"/>
        <end position="402"/>
    </location>
</feature>
<gene>
    <name evidence="11" type="ORF">FB460_0331</name>
</gene>
<feature type="transmembrane region" description="Helical" evidence="9">
    <location>
        <begin position="12"/>
        <end position="35"/>
    </location>
</feature>
<evidence type="ECO:0000256" key="4">
    <source>
        <dbReference type="ARBA" id="ARBA00022679"/>
    </source>
</evidence>
<dbReference type="InterPro" id="IPR003594">
    <property type="entry name" value="HATPase_dom"/>
</dbReference>
<sequence length="418" mass="45664">MHARAGGLVRGDAALAAVLAVVGAASTFLVDGLGIGWFEHGPTWSALGSVILAAPLAFRRRWPIVVLLVVAVLYGVLATVFGIEMYVSQVVLFLSFYTVGASEPDRRRAHWVRVLTVVGMALWLLVVSVQGFWDPETGERGVTAYYSWLLIQWGVNIAFFGAAWLFGDRAWQREEDRQQLLRQQREIIDQQDELARNAVDLERLRIARELHDVVAHHVTAMGIQAGAARRLLDRDREAAAHQLGLVEESSRDAIGELHQVVRTLRGRDDGTEPLPGIEDVENLVTHARDLGQDARFEYIGAPVEVSPTVGLSAYRIVQEGLTNARKHAGPTAEVTVRLRFFEGRLEVEVSDDGRGARRVGARGMGVGITGMKERAEAVGGTLEAGPKARGGWLVRATLPGSSENARVESAGRSEVGHR</sequence>
<evidence type="ECO:0000256" key="9">
    <source>
        <dbReference type="SAM" id="Phobius"/>
    </source>
</evidence>
<evidence type="ECO:0000256" key="2">
    <source>
        <dbReference type="ARBA" id="ARBA00012438"/>
    </source>
</evidence>
<dbReference type="Proteomes" id="UP000316196">
    <property type="component" value="Unassembled WGS sequence"/>
</dbReference>
<dbReference type="EMBL" id="VFOR01000001">
    <property type="protein sequence ID" value="TQL62551.1"/>
    <property type="molecule type" value="Genomic_DNA"/>
</dbReference>
<dbReference type="InterPro" id="IPR055558">
    <property type="entry name" value="DUF7134"/>
</dbReference>
<dbReference type="EC" id="2.7.13.3" evidence="2"/>
<feature type="transmembrane region" description="Helical" evidence="9">
    <location>
        <begin position="114"/>
        <end position="133"/>
    </location>
</feature>
<keyword evidence="9" id="KW-1133">Transmembrane helix</keyword>
<keyword evidence="8" id="KW-0902">Two-component regulatory system</keyword>
<dbReference type="AlphaFoldDB" id="A0A542ZQB5"/>
<dbReference type="Pfam" id="PF02518">
    <property type="entry name" value="HATPase_c"/>
    <property type="match status" value="1"/>
</dbReference>
<dbReference type="CDD" id="cd16917">
    <property type="entry name" value="HATPase_UhpB-NarQ-NarX-like"/>
    <property type="match status" value="1"/>
</dbReference>
<dbReference type="InterPro" id="IPR050482">
    <property type="entry name" value="Sensor_HK_TwoCompSys"/>
</dbReference>
<dbReference type="GO" id="GO:0046983">
    <property type="term" value="F:protein dimerization activity"/>
    <property type="evidence" value="ECO:0007669"/>
    <property type="project" value="InterPro"/>
</dbReference>
<evidence type="ECO:0000256" key="7">
    <source>
        <dbReference type="ARBA" id="ARBA00022840"/>
    </source>
</evidence>